<evidence type="ECO:0000256" key="1">
    <source>
        <dbReference type="SAM" id="Coils"/>
    </source>
</evidence>
<feature type="coiled-coil region" evidence="1">
    <location>
        <begin position="28"/>
        <end position="55"/>
    </location>
</feature>
<dbReference type="EMBL" id="FWFS01000003">
    <property type="protein sequence ID" value="SLN29453.1"/>
    <property type="molecule type" value="Genomic_DNA"/>
</dbReference>
<feature type="region of interest" description="Disordered" evidence="2">
    <location>
        <begin position="1"/>
        <end position="21"/>
    </location>
</feature>
<proteinExistence type="predicted"/>
<name>A0A1Y5S0R9_9RHOB</name>
<dbReference type="AlphaFoldDB" id="A0A1Y5S0R9"/>
<sequence>MPQDMSIPPLSRLSPSQVPAAADLPRRLSEIRNRLVALKAEEARLARQIAAQRADLSDEGLREWSDQSHDLENNSPAACPVTRSRPQVAQTLRVTSAFPAPKPR</sequence>
<feature type="compositionally biased region" description="Basic and acidic residues" evidence="2">
    <location>
        <begin position="56"/>
        <end position="72"/>
    </location>
</feature>
<organism evidence="3 4">
    <name type="scientific">Aquimixticola soesokkakensis</name>
    <dbReference type="NCBI Taxonomy" id="1519096"/>
    <lineage>
        <taxon>Bacteria</taxon>
        <taxon>Pseudomonadati</taxon>
        <taxon>Pseudomonadota</taxon>
        <taxon>Alphaproteobacteria</taxon>
        <taxon>Rhodobacterales</taxon>
        <taxon>Paracoccaceae</taxon>
        <taxon>Aquimixticola</taxon>
    </lineage>
</organism>
<feature type="region of interest" description="Disordered" evidence="2">
    <location>
        <begin position="56"/>
        <end position="84"/>
    </location>
</feature>
<dbReference type="RefSeq" id="WP_085835674.1">
    <property type="nucleotide sequence ID" value="NZ_FWFS01000003.1"/>
</dbReference>
<evidence type="ECO:0000313" key="3">
    <source>
        <dbReference type="EMBL" id="SLN29453.1"/>
    </source>
</evidence>
<evidence type="ECO:0000256" key="2">
    <source>
        <dbReference type="SAM" id="MobiDB-lite"/>
    </source>
</evidence>
<gene>
    <name evidence="3" type="ORF">AQS8620_00912</name>
</gene>
<protein>
    <submittedName>
        <fullName evidence="3">Uncharacterized protein</fullName>
    </submittedName>
</protein>
<reference evidence="3 4" key="1">
    <citation type="submission" date="2017-03" db="EMBL/GenBank/DDBJ databases">
        <authorList>
            <person name="Afonso C.L."/>
            <person name="Miller P.J."/>
            <person name="Scott M.A."/>
            <person name="Spackman E."/>
            <person name="Goraichik I."/>
            <person name="Dimitrov K.M."/>
            <person name="Suarez D.L."/>
            <person name="Swayne D.E."/>
        </authorList>
    </citation>
    <scope>NUCLEOTIDE SEQUENCE [LARGE SCALE GENOMIC DNA]</scope>
    <source>
        <strain evidence="3 4">CECT 8620</strain>
    </source>
</reference>
<keyword evidence="4" id="KW-1185">Reference proteome</keyword>
<evidence type="ECO:0000313" key="4">
    <source>
        <dbReference type="Proteomes" id="UP000193862"/>
    </source>
</evidence>
<keyword evidence="1" id="KW-0175">Coiled coil</keyword>
<dbReference type="Proteomes" id="UP000193862">
    <property type="component" value="Unassembled WGS sequence"/>
</dbReference>
<accession>A0A1Y5S0R9</accession>